<name>G0WGN2_NAUDC</name>
<dbReference type="HOGENOM" id="CLU_286387_0_0_1"/>
<dbReference type="EMBL" id="HE580276">
    <property type="protein sequence ID" value="CCD26960.1"/>
    <property type="molecule type" value="Genomic_DNA"/>
</dbReference>
<reference evidence="3 4" key="1">
    <citation type="journal article" date="2011" name="Proc. Natl. Acad. Sci. U.S.A.">
        <title>Evolutionary erosion of yeast sex chromosomes by mating-type switching accidents.</title>
        <authorList>
            <person name="Gordon J.L."/>
            <person name="Armisen D."/>
            <person name="Proux-Wera E."/>
            <person name="Oheigeartaigh S.S."/>
            <person name="Byrne K.P."/>
            <person name="Wolfe K.H."/>
        </authorList>
    </citation>
    <scope>NUCLEOTIDE SEQUENCE [LARGE SCALE GENOMIC DNA]</scope>
    <source>
        <strain evidence="4">ATCC 10597 / BCRC 20456 / CBS 421 / NBRC 0211 / NRRL Y-12639</strain>
    </source>
</reference>
<proteinExistence type="predicted"/>
<gene>
    <name evidence="3" type="primary">NDAI0J00680</name>
    <name evidence="3" type="ordered locus">NDAI_0J00680</name>
</gene>
<accession>G0WGN2</accession>
<dbReference type="OMA" id="WDHELES"/>
<feature type="compositionally biased region" description="Low complexity" evidence="1">
    <location>
        <begin position="198"/>
        <end position="209"/>
    </location>
</feature>
<feature type="compositionally biased region" description="Basic and acidic residues" evidence="1">
    <location>
        <begin position="28"/>
        <end position="38"/>
    </location>
</feature>
<feature type="domain" description="PH" evidence="2">
    <location>
        <begin position="948"/>
        <end position="1060"/>
    </location>
</feature>
<feature type="region of interest" description="Disordered" evidence="1">
    <location>
        <begin position="26"/>
        <end position="49"/>
    </location>
</feature>
<organism evidence="3 4">
    <name type="scientific">Naumovozyma dairenensis (strain ATCC 10597 / BCRC 20456 / CBS 421 / NBRC 0211 / NRRL Y-12639)</name>
    <name type="common">Saccharomyces dairenensis</name>
    <dbReference type="NCBI Taxonomy" id="1071378"/>
    <lineage>
        <taxon>Eukaryota</taxon>
        <taxon>Fungi</taxon>
        <taxon>Dikarya</taxon>
        <taxon>Ascomycota</taxon>
        <taxon>Saccharomycotina</taxon>
        <taxon>Saccharomycetes</taxon>
        <taxon>Saccharomycetales</taxon>
        <taxon>Saccharomycetaceae</taxon>
        <taxon>Naumovozyma</taxon>
    </lineage>
</organism>
<dbReference type="GO" id="GO:0000142">
    <property type="term" value="C:cellular bud neck contractile ring"/>
    <property type="evidence" value="ECO:0007669"/>
    <property type="project" value="TreeGrafter"/>
</dbReference>
<feature type="region of interest" description="Disordered" evidence="1">
    <location>
        <begin position="178"/>
        <end position="213"/>
    </location>
</feature>
<feature type="compositionally biased region" description="Basic and acidic residues" evidence="1">
    <location>
        <begin position="259"/>
        <end position="283"/>
    </location>
</feature>
<evidence type="ECO:0000313" key="4">
    <source>
        <dbReference type="Proteomes" id="UP000000689"/>
    </source>
</evidence>
<feature type="region of interest" description="Disordered" evidence="1">
    <location>
        <begin position="258"/>
        <end position="310"/>
    </location>
</feature>
<sequence>MNTSVDDLLKEIDNELENTINNIYQTNQKKDARPEKSNQEQMSKRNLKQGSFLIPLQEIGEDTMDMIVKHNTRKNSIVKAYSNNPTTDVSNTSFNEKRKSITFMDDMNQKNQINDFLTENFNNSLWSLKDEKNNDQQCSTRGLVMIKKLEKKHLKEINDAHTTLSRLVSLNLDNNNELETSSSGYQGDENATIDDQSRNTNTSTTVDSSSLHDLDIIPSHSQDEEFGDYQDSGSIHSHCSTLRKRYQFQKLNECNMKGDISKDISGDKPEDSNNKSNYDEQFTHNEVSSNSESFNENELEEKGSSRNLETATSRIGSLNLDVKAVATGTEIPVLPALPHLDTLSFSDLLNNSMDISNDVSTVSTEPKEPLKPSDYLSIWRDQEQLLNSSLPQENIGGFSPVFSVNSQFTASTNNSRATSMSSRFNTRVVSKSTIYRPQERPTSFIPNEFALPLAKILSPKFKNEDETSPRIGFENKSIPKLFHSTQSVSTKLKKAYNLHKEDSSLKNNVAGEVNEAKIDSEQSLFNNFVNSSPVQVNSPDLIDKSLTSLMTTWDHELESFLEEELGQGVVTFLSDLDDALLTSLGNMDTTEESELKQTSVDEGYLGLTGSVPNSIPDQELFTIFDNDTVPKTPTRKESVKLFDSFHENDEDIILTPPPKEVTRSHVSSPFKVVQSNYIKSQDEDEPLKGVDVPSENMNEGQSGLPELKVEPEQDGGTEVKNVENVEPMTPPVPLKDLGYLYVTLNKISNLALHGIKRHNAKYSLEFNANGEKTRTPWTQLPNDGNIRIRKEFRILMENQDEPSPKLEILLRCQYEKPKNELVGVTEKIPVGKKFLFGKKKYIYKKRYIEKAPPVDDWDKIFGKNGSFATCELVLETKILDQCKFSKVIKVHDMVNKWNYEKNGSHSFMKVGHLEMSLCYLERSLNEETFPSSLLDAQKIIKRYNEKQNIQKEGYMLQEGGDIEGAALQKRLFKLHGTELVGYHEISGKPRIRINMLKVKEVVGTDRIGKDGEVFTSTADSFSLGTSIQLIFENDEKLTLVSEDSDAGKGDWFNTLSRVVSLNASHQPWIKKYASQLVST</sequence>
<feature type="region of interest" description="Disordered" evidence="1">
    <location>
        <begin position="681"/>
        <end position="712"/>
    </location>
</feature>
<dbReference type="Proteomes" id="UP000000689">
    <property type="component" value="Chromosome 10"/>
</dbReference>
<dbReference type="GO" id="GO:0005525">
    <property type="term" value="F:GTP binding"/>
    <property type="evidence" value="ECO:0007669"/>
    <property type="project" value="TreeGrafter"/>
</dbReference>
<dbReference type="PROSITE" id="PS50003">
    <property type="entry name" value="PH_DOMAIN"/>
    <property type="match status" value="1"/>
</dbReference>
<dbReference type="KEGG" id="ndi:NDAI_0J00680"/>
<evidence type="ECO:0000259" key="2">
    <source>
        <dbReference type="PROSITE" id="PS50003"/>
    </source>
</evidence>
<dbReference type="PANTHER" id="PTHR36100">
    <property type="entry name" value="BUD SITE SELECTION PROTEIN 4"/>
    <property type="match status" value="1"/>
</dbReference>
<dbReference type="AlphaFoldDB" id="G0WGN2"/>
<dbReference type="STRING" id="1071378.G0WGN2"/>
<dbReference type="InterPro" id="IPR052007">
    <property type="entry name" value="Bud4"/>
</dbReference>
<dbReference type="InterPro" id="IPR001849">
    <property type="entry name" value="PH_domain"/>
</dbReference>
<dbReference type="OrthoDB" id="2123378at2759"/>
<dbReference type="GeneID" id="11494140"/>
<dbReference type="PANTHER" id="PTHR36100:SF1">
    <property type="entry name" value="BUD SITE SELECTION PROTEIN 4"/>
    <property type="match status" value="1"/>
</dbReference>
<keyword evidence="4" id="KW-1185">Reference proteome</keyword>
<evidence type="ECO:0000313" key="3">
    <source>
        <dbReference type="EMBL" id="CCD26960.1"/>
    </source>
</evidence>
<protein>
    <recommendedName>
        <fullName evidence="2">PH domain-containing protein</fullName>
    </recommendedName>
</protein>
<feature type="compositionally biased region" description="Low complexity" evidence="1">
    <location>
        <begin position="285"/>
        <end position="296"/>
    </location>
</feature>
<dbReference type="eggNOG" id="ENOG502REBM">
    <property type="taxonomic scope" value="Eukaryota"/>
</dbReference>
<dbReference type="CDD" id="cd13278">
    <property type="entry name" value="PH_Bud4"/>
    <property type="match status" value="1"/>
</dbReference>
<dbReference type="GO" id="GO:0007120">
    <property type="term" value="P:axial cellular bud site selection"/>
    <property type="evidence" value="ECO:0007669"/>
    <property type="project" value="TreeGrafter"/>
</dbReference>
<evidence type="ECO:0000256" key="1">
    <source>
        <dbReference type="SAM" id="MobiDB-lite"/>
    </source>
</evidence>
<dbReference type="RefSeq" id="XP_003672203.1">
    <property type="nucleotide sequence ID" value="XM_003672155.1"/>
</dbReference>
<dbReference type="GO" id="GO:0097271">
    <property type="term" value="P:protein localization to bud neck"/>
    <property type="evidence" value="ECO:0007669"/>
    <property type="project" value="TreeGrafter"/>
</dbReference>